<proteinExistence type="predicted"/>
<evidence type="ECO:0000256" key="2">
    <source>
        <dbReference type="SAM" id="Phobius"/>
    </source>
</evidence>
<reference evidence="3" key="1">
    <citation type="submission" date="2020-05" db="EMBL/GenBank/DDBJ databases">
        <title>Mycena genomes resolve the evolution of fungal bioluminescence.</title>
        <authorList>
            <person name="Tsai I.J."/>
        </authorList>
    </citation>
    <scope>NUCLEOTIDE SEQUENCE</scope>
    <source>
        <strain evidence="3">CCC161011</strain>
    </source>
</reference>
<feature type="transmembrane region" description="Helical" evidence="2">
    <location>
        <begin position="160"/>
        <end position="178"/>
    </location>
</feature>
<evidence type="ECO:0000256" key="1">
    <source>
        <dbReference type="SAM" id="MobiDB-lite"/>
    </source>
</evidence>
<evidence type="ECO:0000313" key="4">
    <source>
        <dbReference type="Proteomes" id="UP000620124"/>
    </source>
</evidence>
<keyword evidence="2" id="KW-1133">Transmembrane helix</keyword>
<evidence type="ECO:0000313" key="3">
    <source>
        <dbReference type="EMBL" id="KAF7369672.1"/>
    </source>
</evidence>
<dbReference type="AlphaFoldDB" id="A0A8H7DE59"/>
<sequence>MFSDAPEQSVFSLGHPSPSSRVGDADSDSASEKPIYPPQRRRFETRAFLSKLLGPPGIVILGQLLLQIAAWGFFATINSRDFIPIRSLGPDPTSWFKLITWVCNQISTALAGCSSYFFSWGVRQSITLRLRGEGMSMATFVSSVQISSRSLIRDPKKIKWTALSMVVFGLTVLQTAGWSNLITPQVLDFDAPVDGVELDLSSPLLQPMSNSGALDYCVVNSTNLPAFTVGQTESGYVAVNGDLEFPASVTLMDQAFFSSTAGILPLTFKDVDIDVSKWFPGMTSIPGTLGPSTDFSKGLSSEYSLIQQGFTADVTCEFKDLTSETSPSLVIQKDPLNDSTNGTQSSLTFLNMSSNCAGPNGPQLNSTSAYAYLDDGSGYLLMVACGDSSEGLTLILAGSGLYAFMKTMVCTLSPKITTVQVDYSYDFFSGTITTNTLPGGVSDVGGPAGLSAITTLYNMFYFSQAPQTSIVGDQLKTLIQDLDGNVFDNDHILNITAEYIRGVTEYSGSIFRACLSSENNGIFVHGVPTNMTTPTSSGEFHIQFIGWALSRKTSWVLIPGTLVAIATISVVLAALVHHAADPEGEVFDLSNTLDLVSASAAGGLSNVFSESTKDHIKEANDVNIVLGDIAGRGTALKRRIA</sequence>
<comment type="caution">
    <text evidence="3">The sequence shown here is derived from an EMBL/GenBank/DDBJ whole genome shotgun (WGS) entry which is preliminary data.</text>
</comment>
<feature type="region of interest" description="Disordered" evidence="1">
    <location>
        <begin position="1"/>
        <end position="36"/>
    </location>
</feature>
<dbReference type="Proteomes" id="UP000620124">
    <property type="component" value="Unassembled WGS sequence"/>
</dbReference>
<keyword evidence="2" id="KW-0812">Transmembrane</keyword>
<feature type="transmembrane region" description="Helical" evidence="2">
    <location>
        <begin position="98"/>
        <end position="118"/>
    </location>
</feature>
<protein>
    <submittedName>
        <fullName evidence="3">Uncharacterized protein</fullName>
    </submittedName>
</protein>
<keyword evidence="2" id="KW-0472">Membrane</keyword>
<accession>A0A8H7DE59</accession>
<feature type="transmembrane region" description="Helical" evidence="2">
    <location>
        <begin position="58"/>
        <end position="77"/>
    </location>
</feature>
<organism evidence="3 4">
    <name type="scientific">Mycena venus</name>
    <dbReference type="NCBI Taxonomy" id="2733690"/>
    <lineage>
        <taxon>Eukaryota</taxon>
        <taxon>Fungi</taxon>
        <taxon>Dikarya</taxon>
        <taxon>Basidiomycota</taxon>
        <taxon>Agaricomycotina</taxon>
        <taxon>Agaricomycetes</taxon>
        <taxon>Agaricomycetidae</taxon>
        <taxon>Agaricales</taxon>
        <taxon>Marasmiineae</taxon>
        <taxon>Mycenaceae</taxon>
        <taxon>Mycena</taxon>
    </lineage>
</organism>
<dbReference type="EMBL" id="JACAZI010000002">
    <property type="protein sequence ID" value="KAF7369672.1"/>
    <property type="molecule type" value="Genomic_DNA"/>
</dbReference>
<gene>
    <name evidence="3" type="ORF">MVEN_00298300</name>
</gene>
<feature type="transmembrane region" description="Helical" evidence="2">
    <location>
        <begin position="555"/>
        <end position="576"/>
    </location>
</feature>
<dbReference type="OrthoDB" id="3351168at2759"/>
<name>A0A8H7DE59_9AGAR</name>
<keyword evidence="4" id="KW-1185">Reference proteome</keyword>